<keyword evidence="2" id="KW-0472">Membrane</keyword>
<sequence>MTYLFSQTVALKGRIRKRTSHRGFFLLTFTHCLSYYASYGSLLPGLATCKFNGPEIVMPQPENRNSKWNQREELTSEAETEAVDSGEYSDLSDDSAQEADWYSQEIDDDADEYDLSLKFEDFAPIWLQKAKSLYDSNPEWSVASALGIVALVLTTLLFLSMPAPSKEPVAAAPEAEIPFILEPTVTYQDFDSEPIDTRLEVEPDAALPVELMESEPLLVSFGELPNTLVEHAAPRERMPEFTLPDFNIPPEPAAAAPELAMNVQRIQIIEREMLDPAIDEPFLVEANPTAIADPQQLEPGDRLLFDRSWQRIDLVRADQQSEPAIRPTLYHERFPGGEHVQVGREQPQERSRLDHLTRVSAPRQQEELEIEIRKQAPQEGSSQKLLTYSILVKNGGSSPVYDVQVEETISPTTSLVDLSPPAEVNQNLVTWKLAQLDAGEERELQVKVFPNQEGQVQTSSAIRLASNVTSATEITAPELALQVNGPEAVTAGEVFAMDFVITNEGQQSQADVSLNLDLPEGLTHDQGRQLTFKIDQLAGNESRRLRARVKAVKTGQVTSQAVLVLQGRSLEEAALQQEVSAPAPQPAQPEAKPATPQQPAAPAKPTPPTPAQPAPVTAPNCPCQPPVYYLPVPWMTP</sequence>
<gene>
    <name evidence="4" type="primary">omcB_3</name>
    <name evidence="4" type="ORF">HG66A1_45650</name>
</gene>
<feature type="compositionally biased region" description="Low complexity" evidence="1">
    <location>
        <begin position="588"/>
        <end position="601"/>
    </location>
</feature>
<feature type="transmembrane region" description="Helical" evidence="2">
    <location>
        <begin position="21"/>
        <end position="38"/>
    </location>
</feature>
<evidence type="ECO:0000313" key="5">
    <source>
        <dbReference type="Proteomes" id="UP000320421"/>
    </source>
</evidence>
<name>A0A517PTP6_9PLAN</name>
<dbReference type="PANTHER" id="PTHR34819">
    <property type="entry name" value="LARGE CYSTEINE-RICH PERIPLASMIC PROTEIN OMCB"/>
    <property type="match status" value="1"/>
</dbReference>
<feature type="domain" description="DUF11" evidence="3">
    <location>
        <begin position="371"/>
        <end position="462"/>
    </location>
</feature>
<evidence type="ECO:0000313" key="4">
    <source>
        <dbReference type="EMBL" id="QDT22755.1"/>
    </source>
</evidence>
<keyword evidence="2" id="KW-0812">Transmembrane</keyword>
<reference evidence="4 5" key="1">
    <citation type="submission" date="2019-02" db="EMBL/GenBank/DDBJ databases">
        <title>Deep-cultivation of Planctomycetes and their phenomic and genomic characterization uncovers novel biology.</title>
        <authorList>
            <person name="Wiegand S."/>
            <person name="Jogler M."/>
            <person name="Boedeker C."/>
            <person name="Pinto D."/>
            <person name="Vollmers J."/>
            <person name="Rivas-Marin E."/>
            <person name="Kohn T."/>
            <person name="Peeters S.H."/>
            <person name="Heuer A."/>
            <person name="Rast P."/>
            <person name="Oberbeckmann S."/>
            <person name="Bunk B."/>
            <person name="Jeske O."/>
            <person name="Meyerdierks A."/>
            <person name="Storesund J.E."/>
            <person name="Kallscheuer N."/>
            <person name="Luecker S."/>
            <person name="Lage O.M."/>
            <person name="Pohl T."/>
            <person name="Merkel B.J."/>
            <person name="Hornburger P."/>
            <person name="Mueller R.-W."/>
            <person name="Bruemmer F."/>
            <person name="Labrenz M."/>
            <person name="Spormann A.M."/>
            <person name="Op den Camp H."/>
            <person name="Overmann J."/>
            <person name="Amann R."/>
            <person name="Jetten M.S.M."/>
            <person name="Mascher T."/>
            <person name="Medema M.H."/>
            <person name="Devos D.P."/>
            <person name="Kaster A.-K."/>
            <person name="Ovreas L."/>
            <person name="Rohde M."/>
            <person name="Galperin M.Y."/>
            <person name="Jogler C."/>
        </authorList>
    </citation>
    <scope>NUCLEOTIDE SEQUENCE [LARGE SCALE GENOMIC DNA]</scope>
    <source>
        <strain evidence="4 5">HG66A1</strain>
    </source>
</reference>
<evidence type="ECO:0000256" key="1">
    <source>
        <dbReference type="SAM" id="MobiDB-lite"/>
    </source>
</evidence>
<dbReference type="AlphaFoldDB" id="A0A517PTP6"/>
<dbReference type="Pfam" id="PF01345">
    <property type="entry name" value="DUF11"/>
    <property type="match status" value="1"/>
</dbReference>
<dbReference type="InterPro" id="IPR051172">
    <property type="entry name" value="Chlamydia_OmcB"/>
</dbReference>
<feature type="region of interest" description="Disordered" evidence="1">
    <location>
        <begin position="576"/>
        <end position="622"/>
    </location>
</feature>
<feature type="region of interest" description="Disordered" evidence="1">
    <location>
        <begin position="77"/>
        <end position="96"/>
    </location>
</feature>
<dbReference type="InterPro" id="IPR001434">
    <property type="entry name" value="OmcB-like_DUF11"/>
</dbReference>
<evidence type="ECO:0000259" key="3">
    <source>
        <dbReference type="Pfam" id="PF01345"/>
    </source>
</evidence>
<accession>A0A517PTP6</accession>
<proteinExistence type="predicted"/>
<keyword evidence="5" id="KW-1185">Reference proteome</keyword>
<evidence type="ECO:0000256" key="2">
    <source>
        <dbReference type="SAM" id="Phobius"/>
    </source>
</evidence>
<dbReference type="EMBL" id="CP036266">
    <property type="protein sequence ID" value="QDT22755.1"/>
    <property type="molecule type" value="Genomic_DNA"/>
</dbReference>
<feature type="compositionally biased region" description="Pro residues" evidence="1">
    <location>
        <begin position="602"/>
        <end position="613"/>
    </location>
</feature>
<protein>
    <submittedName>
        <fullName evidence="4">Large cysteine-rich periplasmic protein OmcB</fullName>
    </submittedName>
</protein>
<dbReference type="InterPro" id="IPR013783">
    <property type="entry name" value="Ig-like_fold"/>
</dbReference>
<organism evidence="4 5">
    <name type="scientific">Gimesia chilikensis</name>
    <dbReference type="NCBI Taxonomy" id="2605989"/>
    <lineage>
        <taxon>Bacteria</taxon>
        <taxon>Pseudomonadati</taxon>
        <taxon>Planctomycetota</taxon>
        <taxon>Planctomycetia</taxon>
        <taxon>Planctomycetales</taxon>
        <taxon>Planctomycetaceae</taxon>
        <taxon>Gimesia</taxon>
    </lineage>
</organism>
<keyword evidence="2" id="KW-1133">Transmembrane helix</keyword>
<dbReference type="Proteomes" id="UP000320421">
    <property type="component" value="Chromosome"/>
</dbReference>
<dbReference type="Gene3D" id="2.60.40.10">
    <property type="entry name" value="Immunoglobulins"/>
    <property type="match status" value="1"/>
</dbReference>